<evidence type="ECO:0000313" key="1">
    <source>
        <dbReference type="EMBL" id="ASK27115.1"/>
    </source>
</evidence>
<dbReference type="AlphaFoldDB" id="A0A220S1Q2"/>
<sequence>MSLVFSGPSEKFADGLVWVFFQTAWPAGASKRRGVRLRRFLAANRTYRFLEKVLGLSGVWASQTP</sequence>
<accession>A0A220S1Q2</accession>
<gene>
    <name evidence="1" type="ORF">BG910_04600</name>
</gene>
<dbReference type="EMBL" id="CP022278">
    <property type="protein sequence ID" value="ASK27115.1"/>
    <property type="molecule type" value="Genomic_DNA"/>
</dbReference>
<evidence type="ECO:0000313" key="2">
    <source>
        <dbReference type="Proteomes" id="UP000198238"/>
    </source>
</evidence>
<organism evidence="1 2">
    <name type="scientific">Neisseria chenwenguii</name>
    <dbReference type="NCBI Taxonomy" id="1853278"/>
    <lineage>
        <taxon>Bacteria</taxon>
        <taxon>Pseudomonadati</taxon>
        <taxon>Pseudomonadota</taxon>
        <taxon>Betaproteobacteria</taxon>
        <taxon>Neisseriales</taxon>
        <taxon>Neisseriaceae</taxon>
        <taxon>Neisseria</taxon>
    </lineage>
</organism>
<keyword evidence="2" id="KW-1185">Reference proteome</keyword>
<dbReference type="KEGG" id="nei:BG910_04600"/>
<dbReference type="Proteomes" id="UP000198238">
    <property type="component" value="Chromosome"/>
</dbReference>
<reference evidence="1 2" key="1">
    <citation type="submission" date="2017-06" db="EMBL/GenBank/DDBJ databases">
        <title>Neisseria chenwenguii sp. nov., isolated from the intestinal contents of Tibetan Plateau Pika in Yushu, Qinghai Province, China.</title>
        <authorList>
            <person name="Zhang G."/>
        </authorList>
    </citation>
    <scope>NUCLEOTIDE SEQUENCE [LARGE SCALE GENOMIC DNA]</scope>
    <source>
        <strain evidence="1 2">10023</strain>
    </source>
</reference>
<proteinExistence type="predicted"/>
<name>A0A220S1Q2_9NEIS</name>
<dbReference type="RefSeq" id="WP_089035828.1">
    <property type="nucleotide sequence ID" value="NZ_CP022278.1"/>
</dbReference>
<protein>
    <submittedName>
        <fullName evidence="1">Uncharacterized protein</fullName>
    </submittedName>
</protein>